<comment type="caution">
    <text evidence="2">The sequence shown here is derived from an EMBL/GenBank/DDBJ whole genome shotgun (WGS) entry which is preliminary data.</text>
</comment>
<name>A0A8K0UU03_9AGAR</name>
<feature type="compositionally biased region" description="Basic and acidic residues" evidence="1">
    <location>
        <begin position="224"/>
        <end position="234"/>
    </location>
</feature>
<accession>A0A8K0UU03</accession>
<feature type="compositionally biased region" description="Low complexity" evidence="1">
    <location>
        <begin position="384"/>
        <end position="393"/>
    </location>
</feature>
<feature type="compositionally biased region" description="Polar residues" evidence="1">
    <location>
        <begin position="295"/>
        <end position="307"/>
    </location>
</feature>
<sequence length="442" mass="47618">MKRLRRASLKSSDNKPQAVAAITSTSSSEPPLYARFATTHKLQNGSTPAKPVVSGPMALTPRPSLQRIPSRGTTSSERDVSRLRRVDSKSEQLTTPPPRMSSRGTLAAKAQSPPTPTPQPLQQSVSLDMGSNGLADQLRPAITRTNAPAATLFRPQPEFNDMVSQRLQAGIRAESGREIAEVQSAVRSPASFSTGVVSPSDRRDGELPSPTKPARRPSASVLPKEPKEDHRASESRPTASPQQRAAEAQPSAQVKASTSDYGSPQKAARNPPVTSRKRVSRAIEQQRISYDLSPENYQKIMQAQAGVSRQEEPIPPFTTEAAEESRVVLSPQPQSRRSPHNVSHDIPVSSTTGQTSTLIPSPPSPSKSRSSHPHRTRRLLNEQSSSPGPSSPSMVRKKYSPMAAFGLPVGKGVEAVAASVQSVEPDDKVRYIYAYSLAIAHP</sequence>
<protein>
    <submittedName>
        <fullName evidence="2">Uncharacterized protein</fullName>
    </submittedName>
</protein>
<evidence type="ECO:0000256" key="1">
    <source>
        <dbReference type="SAM" id="MobiDB-lite"/>
    </source>
</evidence>
<keyword evidence="3" id="KW-1185">Reference proteome</keyword>
<feature type="region of interest" description="Disordered" evidence="1">
    <location>
        <begin position="180"/>
        <end position="397"/>
    </location>
</feature>
<dbReference type="AlphaFoldDB" id="A0A8K0UU03"/>
<feature type="compositionally biased region" description="Basic residues" evidence="1">
    <location>
        <begin position="369"/>
        <end position="378"/>
    </location>
</feature>
<dbReference type="Proteomes" id="UP000813824">
    <property type="component" value="Unassembled WGS sequence"/>
</dbReference>
<dbReference type="OrthoDB" id="3260512at2759"/>
<dbReference type="EMBL" id="JAEVFJ010000007">
    <property type="protein sequence ID" value="KAH8103342.1"/>
    <property type="molecule type" value="Genomic_DNA"/>
</dbReference>
<feature type="region of interest" description="Disordered" evidence="1">
    <location>
        <begin position="1"/>
        <end position="167"/>
    </location>
</feature>
<gene>
    <name evidence="2" type="ORF">BXZ70DRAFT_720945</name>
</gene>
<evidence type="ECO:0000313" key="3">
    <source>
        <dbReference type="Proteomes" id="UP000813824"/>
    </source>
</evidence>
<proteinExistence type="predicted"/>
<organism evidence="2 3">
    <name type="scientific">Cristinia sonorae</name>
    <dbReference type="NCBI Taxonomy" id="1940300"/>
    <lineage>
        <taxon>Eukaryota</taxon>
        <taxon>Fungi</taxon>
        <taxon>Dikarya</taxon>
        <taxon>Basidiomycota</taxon>
        <taxon>Agaricomycotina</taxon>
        <taxon>Agaricomycetes</taxon>
        <taxon>Agaricomycetidae</taxon>
        <taxon>Agaricales</taxon>
        <taxon>Pleurotineae</taxon>
        <taxon>Stephanosporaceae</taxon>
        <taxon>Cristinia</taxon>
    </lineage>
</organism>
<evidence type="ECO:0000313" key="2">
    <source>
        <dbReference type="EMBL" id="KAH8103342.1"/>
    </source>
</evidence>
<reference evidence="2" key="1">
    <citation type="journal article" date="2021" name="New Phytol.">
        <title>Evolutionary innovations through gain and loss of genes in the ectomycorrhizal Boletales.</title>
        <authorList>
            <person name="Wu G."/>
            <person name="Miyauchi S."/>
            <person name="Morin E."/>
            <person name="Kuo A."/>
            <person name="Drula E."/>
            <person name="Varga T."/>
            <person name="Kohler A."/>
            <person name="Feng B."/>
            <person name="Cao Y."/>
            <person name="Lipzen A."/>
            <person name="Daum C."/>
            <person name="Hundley H."/>
            <person name="Pangilinan J."/>
            <person name="Johnson J."/>
            <person name="Barry K."/>
            <person name="LaButti K."/>
            <person name="Ng V."/>
            <person name="Ahrendt S."/>
            <person name="Min B."/>
            <person name="Choi I.G."/>
            <person name="Park H."/>
            <person name="Plett J.M."/>
            <person name="Magnuson J."/>
            <person name="Spatafora J.W."/>
            <person name="Nagy L.G."/>
            <person name="Henrissat B."/>
            <person name="Grigoriev I.V."/>
            <person name="Yang Z.L."/>
            <person name="Xu J."/>
            <person name="Martin F.M."/>
        </authorList>
    </citation>
    <scope>NUCLEOTIDE SEQUENCE</scope>
    <source>
        <strain evidence="2">KKN 215</strain>
    </source>
</reference>
<feature type="compositionally biased region" description="Basic and acidic residues" evidence="1">
    <location>
        <begin position="76"/>
        <end position="90"/>
    </location>
</feature>
<feature type="compositionally biased region" description="Polar residues" evidence="1">
    <location>
        <begin position="250"/>
        <end position="262"/>
    </location>
</feature>